<evidence type="ECO:0000256" key="6">
    <source>
        <dbReference type="HAMAP-Rule" id="MF_01224"/>
    </source>
</evidence>
<reference evidence="8 9" key="1">
    <citation type="journal article" date="2016" name="Environ. Microbiol.">
        <title>Genomic resolution of a cold subsurface aquifer community provides metabolic insights for novel microbes adapted to high CO concentrations.</title>
        <authorList>
            <person name="Probst A.J."/>
            <person name="Castelle C.J."/>
            <person name="Singh A."/>
            <person name="Brown C.T."/>
            <person name="Anantharaman K."/>
            <person name="Sharon I."/>
            <person name="Hug L.A."/>
            <person name="Burstein D."/>
            <person name="Emerson J.B."/>
            <person name="Thomas B.C."/>
            <person name="Banfield J.F."/>
        </authorList>
    </citation>
    <scope>NUCLEOTIDE SEQUENCE [LARGE SCALE GENOMIC DNA]</scope>
    <source>
        <strain evidence="8">CG2_30_40_21</strain>
    </source>
</reference>
<dbReference type="Proteomes" id="UP000183085">
    <property type="component" value="Unassembled WGS sequence"/>
</dbReference>
<dbReference type="SUPFAM" id="SSF55040">
    <property type="entry name" value="Molybdenum cofactor biosynthesis protein C, MoaC"/>
    <property type="match status" value="1"/>
</dbReference>
<sequence>MNGFTHFDENGNPRMVDVSVKEVTSRIAVAQGMIRMQPATLELIKTGGIFKGDVLSVATCAGIMAAKRTGEIIPMCHPLGIDGCELSFTVSETEPAIKVEARAKVCSKTGVEMEALMAVSIACLTIYDMCKAYDKAMLISDIMLVSKSGGKSGQWQREEVIGDY</sequence>
<dbReference type="Gene3D" id="3.30.70.640">
    <property type="entry name" value="Molybdopterin cofactor biosynthesis C (MoaC) domain"/>
    <property type="match status" value="1"/>
</dbReference>
<evidence type="ECO:0000313" key="9">
    <source>
        <dbReference type="Proteomes" id="UP000183085"/>
    </source>
</evidence>
<dbReference type="PANTHER" id="PTHR22960">
    <property type="entry name" value="MOLYBDOPTERIN COFACTOR SYNTHESIS PROTEIN A"/>
    <property type="match status" value="1"/>
</dbReference>
<protein>
    <recommendedName>
        <fullName evidence="3 6">Cyclic pyranopterin monophosphate synthase</fullName>
        <ecNumber evidence="3 6">4.6.1.17</ecNumber>
    </recommendedName>
    <alternativeName>
        <fullName evidence="6">Molybdenum cofactor biosynthesis protein C</fullName>
    </alternativeName>
</protein>
<dbReference type="UniPathway" id="UPA00344"/>
<evidence type="ECO:0000259" key="7">
    <source>
        <dbReference type="Pfam" id="PF01967"/>
    </source>
</evidence>
<comment type="pathway">
    <text evidence="2 6">Cofactor biosynthesis; molybdopterin biosynthesis.</text>
</comment>
<keyword evidence="5 6" id="KW-0456">Lyase</keyword>
<feature type="active site" evidence="6">
    <location>
        <position position="128"/>
    </location>
</feature>
<proteinExistence type="inferred from homology"/>
<dbReference type="InterPro" id="IPR050105">
    <property type="entry name" value="MoCo_biosynth_MoaA/MoaC"/>
</dbReference>
<name>A0A1J5E2S1_9BACT</name>
<dbReference type="Pfam" id="PF01967">
    <property type="entry name" value="MoaC"/>
    <property type="match status" value="1"/>
</dbReference>
<evidence type="ECO:0000313" key="8">
    <source>
        <dbReference type="EMBL" id="OIP38239.1"/>
    </source>
</evidence>
<feature type="binding site" evidence="6">
    <location>
        <begin position="113"/>
        <end position="114"/>
    </location>
    <ligand>
        <name>substrate</name>
    </ligand>
</feature>
<dbReference type="AlphaFoldDB" id="A0A1J5E2S1"/>
<dbReference type="EMBL" id="MNYI01000184">
    <property type="protein sequence ID" value="OIP38239.1"/>
    <property type="molecule type" value="Genomic_DNA"/>
</dbReference>
<dbReference type="GO" id="GO:0061799">
    <property type="term" value="F:cyclic pyranopterin monophosphate synthase activity"/>
    <property type="evidence" value="ECO:0007669"/>
    <property type="project" value="UniProtKB-UniRule"/>
</dbReference>
<evidence type="ECO:0000256" key="5">
    <source>
        <dbReference type="ARBA" id="ARBA00023239"/>
    </source>
</evidence>
<feature type="domain" description="Molybdopterin cofactor biosynthesis C (MoaC)" evidence="7">
    <location>
        <begin position="15"/>
        <end position="150"/>
    </location>
</feature>
<dbReference type="InterPro" id="IPR023045">
    <property type="entry name" value="MoaC"/>
</dbReference>
<evidence type="ECO:0000256" key="4">
    <source>
        <dbReference type="ARBA" id="ARBA00023150"/>
    </source>
</evidence>
<evidence type="ECO:0000256" key="1">
    <source>
        <dbReference type="ARBA" id="ARBA00001637"/>
    </source>
</evidence>
<gene>
    <name evidence="6" type="primary">moaC</name>
    <name evidence="8" type="ORF">AUJ95_07010</name>
</gene>
<comment type="caution">
    <text evidence="8">The sequence shown here is derived from an EMBL/GenBank/DDBJ whole genome shotgun (WGS) entry which is preliminary data.</text>
</comment>
<evidence type="ECO:0000256" key="3">
    <source>
        <dbReference type="ARBA" id="ARBA00012575"/>
    </source>
</evidence>
<dbReference type="EC" id="4.6.1.17" evidence="3 6"/>
<dbReference type="HAMAP" id="MF_01224_B">
    <property type="entry name" value="MoaC_B"/>
    <property type="match status" value="1"/>
</dbReference>
<dbReference type="STRING" id="1817895.AUJ95_07010"/>
<organism evidence="8 9">
    <name type="scientific">Candidatus Desantisbacteria bacterium CG2_30_40_21</name>
    <dbReference type="NCBI Taxonomy" id="1817895"/>
    <lineage>
        <taxon>Bacteria</taxon>
        <taxon>Candidatus Desantisiibacteriota</taxon>
    </lineage>
</organism>
<keyword evidence="4 6" id="KW-0501">Molybdenum cofactor biosynthesis</keyword>
<dbReference type="CDD" id="cd01420">
    <property type="entry name" value="MoaC_PE"/>
    <property type="match status" value="1"/>
</dbReference>
<feature type="binding site" evidence="6">
    <location>
        <begin position="75"/>
        <end position="77"/>
    </location>
    <ligand>
        <name>substrate</name>
    </ligand>
</feature>
<evidence type="ECO:0000256" key="2">
    <source>
        <dbReference type="ARBA" id="ARBA00005046"/>
    </source>
</evidence>
<dbReference type="InterPro" id="IPR002820">
    <property type="entry name" value="Mopterin_CF_biosynth-C_dom"/>
</dbReference>
<dbReference type="GO" id="GO:0006777">
    <property type="term" value="P:Mo-molybdopterin cofactor biosynthetic process"/>
    <property type="evidence" value="ECO:0007669"/>
    <property type="project" value="UniProtKB-UniRule"/>
</dbReference>
<dbReference type="NCBIfam" id="NF006870">
    <property type="entry name" value="PRK09364.1"/>
    <property type="match status" value="1"/>
</dbReference>
<comment type="similarity">
    <text evidence="6">Belongs to the MoaC family.</text>
</comment>
<dbReference type="PANTHER" id="PTHR22960:SF29">
    <property type="entry name" value="CYCLIC PYRANOPTERIN MONOPHOSPHATE SYNTHASE"/>
    <property type="match status" value="1"/>
</dbReference>
<comment type="function">
    <text evidence="6">Catalyzes the conversion of (8S)-3',8-cyclo-7,8-dihydroguanosine 5'-triphosphate to cyclic pyranopterin monophosphate (cPMP).</text>
</comment>
<comment type="subunit">
    <text evidence="6">Homohexamer; trimer of dimers.</text>
</comment>
<accession>A0A1J5E2S1</accession>
<comment type="catalytic activity">
    <reaction evidence="1 6">
        <text>(8S)-3',8-cyclo-7,8-dihydroguanosine 5'-triphosphate = cyclic pyranopterin phosphate + diphosphate</text>
        <dbReference type="Rhea" id="RHEA:49580"/>
        <dbReference type="ChEBI" id="CHEBI:33019"/>
        <dbReference type="ChEBI" id="CHEBI:59648"/>
        <dbReference type="ChEBI" id="CHEBI:131766"/>
        <dbReference type="EC" id="4.6.1.17"/>
    </reaction>
</comment>
<dbReference type="NCBIfam" id="TIGR00581">
    <property type="entry name" value="moaC"/>
    <property type="match status" value="1"/>
</dbReference>
<dbReference type="InterPro" id="IPR047594">
    <property type="entry name" value="MoaC_bact/euk"/>
</dbReference>
<dbReference type="InterPro" id="IPR036522">
    <property type="entry name" value="MoaC_sf"/>
</dbReference>